<dbReference type="AlphaFoldDB" id="A0A6A6PZ62"/>
<reference evidence="2" key="1">
    <citation type="journal article" date="2020" name="Stud. Mycol.">
        <title>101 Dothideomycetes genomes: a test case for predicting lifestyles and emergence of pathogens.</title>
        <authorList>
            <person name="Haridas S."/>
            <person name="Albert R."/>
            <person name="Binder M."/>
            <person name="Bloem J."/>
            <person name="Labutti K."/>
            <person name="Salamov A."/>
            <person name="Andreopoulos B."/>
            <person name="Baker S."/>
            <person name="Barry K."/>
            <person name="Bills G."/>
            <person name="Bluhm B."/>
            <person name="Cannon C."/>
            <person name="Castanera R."/>
            <person name="Culley D."/>
            <person name="Daum C."/>
            <person name="Ezra D."/>
            <person name="Gonzalez J."/>
            <person name="Henrissat B."/>
            <person name="Kuo A."/>
            <person name="Liang C."/>
            <person name="Lipzen A."/>
            <person name="Lutzoni F."/>
            <person name="Magnuson J."/>
            <person name="Mondo S."/>
            <person name="Nolan M."/>
            <person name="Ohm R."/>
            <person name="Pangilinan J."/>
            <person name="Park H.-J."/>
            <person name="Ramirez L."/>
            <person name="Alfaro M."/>
            <person name="Sun H."/>
            <person name="Tritt A."/>
            <person name="Yoshinaga Y."/>
            <person name="Zwiers L.-H."/>
            <person name="Turgeon B."/>
            <person name="Goodwin S."/>
            <person name="Spatafora J."/>
            <person name="Crous P."/>
            <person name="Grigoriev I."/>
        </authorList>
    </citation>
    <scope>NUCLEOTIDE SEQUENCE</scope>
    <source>
        <strain evidence="2">CBS 113389</strain>
    </source>
</reference>
<feature type="region of interest" description="Disordered" evidence="1">
    <location>
        <begin position="115"/>
        <end position="142"/>
    </location>
</feature>
<organism evidence="2 3">
    <name type="scientific">Neohortaea acidophila</name>
    <dbReference type="NCBI Taxonomy" id="245834"/>
    <lineage>
        <taxon>Eukaryota</taxon>
        <taxon>Fungi</taxon>
        <taxon>Dikarya</taxon>
        <taxon>Ascomycota</taxon>
        <taxon>Pezizomycotina</taxon>
        <taxon>Dothideomycetes</taxon>
        <taxon>Dothideomycetidae</taxon>
        <taxon>Mycosphaerellales</taxon>
        <taxon>Teratosphaeriaceae</taxon>
        <taxon>Neohortaea</taxon>
    </lineage>
</organism>
<dbReference type="EMBL" id="MU001634">
    <property type="protein sequence ID" value="KAF2484477.1"/>
    <property type="molecule type" value="Genomic_DNA"/>
</dbReference>
<evidence type="ECO:0000313" key="2">
    <source>
        <dbReference type="EMBL" id="KAF2484477.1"/>
    </source>
</evidence>
<dbReference type="Proteomes" id="UP000799767">
    <property type="component" value="Unassembled WGS sequence"/>
</dbReference>
<evidence type="ECO:0000313" key="3">
    <source>
        <dbReference type="Proteomes" id="UP000799767"/>
    </source>
</evidence>
<proteinExistence type="predicted"/>
<sequence length="170" mass="19083">MTDKPLLAFAFPRVPGIGANFPSLPFLHTPSLSPPSLRLLQHPLVAIQIHHHHYLTTDSSIARLAPRSPCFDYPTLALSIRTRHLPDSPPICAERRILRLPRFWRLLLVRRPSRRLQTPTTATPPTPKSSWRGFKDSSSPTLAPCSDRCGSFAEGTSSNLPKLRTLLRRT</sequence>
<keyword evidence="3" id="KW-1185">Reference proteome</keyword>
<dbReference type="GeneID" id="54470398"/>
<dbReference type="RefSeq" id="XP_033591046.1">
    <property type="nucleotide sequence ID" value="XM_033729396.1"/>
</dbReference>
<accession>A0A6A6PZ62</accession>
<protein>
    <submittedName>
        <fullName evidence="2">Uncharacterized protein</fullName>
    </submittedName>
</protein>
<evidence type="ECO:0000256" key="1">
    <source>
        <dbReference type="SAM" id="MobiDB-lite"/>
    </source>
</evidence>
<name>A0A6A6PZ62_9PEZI</name>
<gene>
    <name evidence="2" type="ORF">BDY17DRAFT_129191</name>
</gene>